<dbReference type="GO" id="GO:0003951">
    <property type="term" value="F:NAD+ kinase activity"/>
    <property type="evidence" value="ECO:0007669"/>
    <property type="project" value="InterPro"/>
</dbReference>
<dbReference type="Proteomes" id="UP000178735">
    <property type="component" value="Unassembled WGS sequence"/>
</dbReference>
<dbReference type="InterPro" id="IPR017437">
    <property type="entry name" value="ATP-NAD_kinase_PpnK-typ_C"/>
</dbReference>
<evidence type="ECO:0000313" key="3">
    <source>
        <dbReference type="Proteomes" id="UP000178735"/>
    </source>
</evidence>
<dbReference type="EMBL" id="MGFH01000203">
    <property type="protein sequence ID" value="OGM02701.1"/>
    <property type="molecule type" value="Genomic_DNA"/>
</dbReference>
<gene>
    <name evidence="2" type="ORF">A2008_05815</name>
</gene>
<evidence type="ECO:0000256" key="1">
    <source>
        <dbReference type="SAM" id="MobiDB-lite"/>
    </source>
</evidence>
<dbReference type="PANTHER" id="PTHR13158">
    <property type="match status" value="1"/>
</dbReference>
<protein>
    <recommendedName>
        <fullName evidence="4">Sugar kinase</fullName>
    </recommendedName>
</protein>
<proteinExistence type="predicted"/>
<evidence type="ECO:0000313" key="2">
    <source>
        <dbReference type="EMBL" id="OGM02701.1"/>
    </source>
</evidence>
<dbReference type="AlphaFoldDB" id="A0A1F7WIR9"/>
<sequence>MIMFDKIVVITKKTPLEELIERFNTLSQAKFYIEHSGQSFAEYEAYHDAYQKSLAKLRQSIPVEMKTQFVERGFLTNFLFGDKDLVITLGPDGLVVNTAKYLNGQFIMAVNPDSSRIDGILVPFLIDNIAIRLETVLGGEFRHEDISMAKVKLDNGQTLYAVNDFFVGPKSHTCLRYTIKHAGRSEEQMSSGLIISTGAGSTGWFRAVMAGAQGVYLGFKNEIEKKFAALEGKSSGAAAPKTTAPARPPVISASSRPDPYPEELRNAPPAKLSALTRFDRSSDELVFMVREPFESKTSKADMIFGKITPREPLTIVSHTPSGGVIFSDGIESDYLEFNSGRTAVITIAEKKVKLIRLTV</sequence>
<feature type="region of interest" description="Disordered" evidence="1">
    <location>
        <begin position="234"/>
        <end position="266"/>
    </location>
</feature>
<dbReference type="InterPro" id="IPR016064">
    <property type="entry name" value="NAD/diacylglycerol_kinase_sf"/>
</dbReference>
<dbReference type="PANTHER" id="PTHR13158:SF5">
    <property type="entry name" value="NAD KINASE 2, MITOCHONDRIAL"/>
    <property type="match status" value="1"/>
</dbReference>
<organism evidence="2 3">
    <name type="scientific">Candidatus Wallbacteria bacterium GWC2_49_35</name>
    <dbReference type="NCBI Taxonomy" id="1817813"/>
    <lineage>
        <taxon>Bacteria</taxon>
        <taxon>Candidatus Walliibacteriota</taxon>
    </lineage>
</organism>
<dbReference type="STRING" id="1817813.A2008_05815"/>
<evidence type="ECO:0008006" key="4">
    <source>
        <dbReference type="Google" id="ProtNLM"/>
    </source>
</evidence>
<dbReference type="InterPro" id="IPR017438">
    <property type="entry name" value="ATP-NAD_kinase_N"/>
</dbReference>
<dbReference type="Gene3D" id="2.60.200.30">
    <property type="entry name" value="Probable inorganic polyphosphate/atp-NAD kinase, domain 2"/>
    <property type="match status" value="1"/>
</dbReference>
<reference evidence="2 3" key="1">
    <citation type="journal article" date="2016" name="Nat. Commun.">
        <title>Thousands of microbial genomes shed light on interconnected biogeochemical processes in an aquifer system.</title>
        <authorList>
            <person name="Anantharaman K."/>
            <person name="Brown C.T."/>
            <person name="Hug L.A."/>
            <person name="Sharon I."/>
            <person name="Castelle C.J."/>
            <person name="Probst A.J."/>
            <person name="Thomas B.C."/>
            <person name="Singh A."/>
            <person name="Wilkins M.J."/>
            <person name="Karaoz U."/>
            <person name="Brodie E.L."/>
            <person name="Williams K.H."/>
            <person name="Hubbard S.S."/>
            <person name="Banfield J.F."/>
        </authorList>
    </citation>
    <scope>NUCLEOTIDE SEQUENCE [LARGE SCALE GENOMIC DNA]</scope>
</reference>
<dbReference type="SUPFAM" id="SSF111331">
    <property type="entry name" value="NAD kinase/diacylglycerol kinase-like"/>
    <property type="match status" value="1"/>
</dbReference>
<dbReference type="GO" id="GO:0019674">
    <property type="term" value="P:NAD+ metabolic process"/>
    <property type="evidence" value="ECO:0007669"/>
    <property type="project" value="InterPro"/>
</dbReference>
<comment type="caution">
    <text evidence="2">The sequence shown here is derived from an EMBL/GenBank/DDBJ whole genome shotgun (WGS) entry which is preliminary data.</text>
</comment>
<accession>A0A1F7WIR9</accession>
<name>A0A1F7WIR9_9BACT</name>
<dbReference type="Gene3D" id="3.40.50.10330">
    <property type="entry name" value="Probable inorganic polyphosphate/atp-NAD kinase, domain 1"/>
    <property type="match status" value="1"/>
</dbReference>